<sequence>MNQFFVDKVSWTSTANKGTGYTYDVYQQQIDWDLKVKGKTNLQRAMMGGTPYVIKDSKPAQLNLHHSRQDARGALFEVSNITHRARSGKGKEALHPYGNKQHPDYPVDRKAFDADRKQYWEERARQELDRRNTKCGG</sequence>
<evidence type="ECO:0000256" key="1">
    <source>
        <dbReference type="SAM" id="MobiDB-lite"/>
    </source>
</evidence>
<keyword evidence="4" id="KW-1185">Reference proteome</keyword>
<proteinExistence type="predicted"/>
<evidence type="ECO:0000313" key="4">
    <source>
        <dbReference type="Proteomes" id="UP000466619"/>
    </source>
</evidence>
<dbReference type="EMBL" id="WSFC01000058">
    <property type="protein sequence ID" value="NDL05327.1"/>
    <property type="molecule type" value="Genomic_DNA"/>
</dbReference>
<dbReference type="RefSeq" id="WP_202924724.1">
    <property type="nucleotide sequence ID" value="NZ_CAWPJS010000058.1"/>
</dbReference>
<accession>A0ABX0AWX8</accession>
<organism evidence="3 4">
    <name type="scientific">Photorhabdus bodei</name>
    <dbReference type="NCBI Taxonomy" id="2029681"/>
    <lineage>
        <taxon>Bacteria</taxon>
        <taxon>Pseudomonadati</taxon>
        <taxon>Pseudomonadota</taxon>
        <taxon>Gammaproteobacteria</taxon>
        <taxon>Enterobacterales</taxon>
        <taxon>Morganellaceae</taxon>
        <taxon>Photorhabdus</taxon>
    </lineage>
</organism>
<dbReference type="InterPro" id="IPR026834">
    <property type="entry name" value="LHH"/>
</dbReference>
<comment type="caution">
    <text evidence="3">The sequence shown here is derived from an EMBL/GenBank/DDBJ whole genome shotgun (WGS) entry which is preliminary data.</text>
</comment>
<dbReference type="Pfam" id="PF14411">
    <property type="entry name" value="LHH"/>
    <property type="match status" value="1"/>
</dbReference>
<evidence type="ECO:0000313" key="3">
    <source>
        <dbReference type="EMBL" id="NDL05327.1"/>
    </source>
</evidence>
<reference evidence="3 4" key="1">
    <citation type="submission" date="2019-12" db="EMBL/GenBank/DDBJ databases">
        <title>Engineering Photorhabdus to improve their lethality against agricultural pests.</title>
        <authorList>
            <person name="Machado R.A.R."/>
        </authorList>
    </citation>
    <scope>NUCLEOTIDE SEQUENCE [LARGE SCALE GENOMIC DNA]</scope>
    <source>
        <strain evidence="3 4">M-CN4</strain>
    </source>
</reference>
<evidence type="ECO:0000259" key="2">
    <source>
        <dbReference type="Pfam" id="PF14411"/>
    </source>
</evidence>
<feature type="region of interest" description="Disordered" evidence="1">
    <location>
        <begin position="86"/>
        <end position="108"/>
    </location>
</feature>
<protein>
    <recommendedName>
        <fullName evidence="2">LHH domain-containing protein</fullName>
    </recommendedName>
</protein>
<name>A0ABX0AWX8_9GAMM</name>
<dbReference type="Proteomes" id="UP000466619">
    <property type="component" value="Unassembled WGS sequence"/>
</dbReference>
<feature type="domain" description="LHH" evidence="2">
    <location>
        <begin position="40"/>
        <end position="126"/>
    </location>
</feature>
<gene>
    <name evidence="3" type="ORF">GPY48_19695</name>
</gene>